<dbReference type="GO" id="GO:0000147">
    <property type="term" value="P:actin cortical patch assembly"/>
    <property type="evidence" value="ECO:0007669"/>
    <property type="project" value="TreeGrafter"/>
</dbReference>
<feature type="domain" description="SPIN90/Ldb17 leucine-rich" evidence="2">
    <location>
        <begin position="198"/>
        <end position="342"/>
    </location>
</feature>
<dbReference type="EMBL" id="JAIFTL010000484">
    <property type="protein sequence ID" value="KAG9319345.1"/>
    <property type="molecule type" value="Genomic_DNA"/>
</dbReference>
<name>A0A9P8CYM7_MORAP</name>
<proteinExistence type="predicted"/>
<gene>
    <name evidence="3" type="ORF">KVV02_001761</name>
</gene>
<feature type="region of interest" description="Disordered" evidence="1">
    <location>
        <begin position="473"/>
        <end position="506"/>
    </location>
</feature>
<dbReference type="AlphaFoldDB" id="A0A9P8CYM7"/>
<dbReference type="PANTHER" id="PTHR13357:SF1">
    <property type="entry name" value="NCK-INTERACTING PROTEIN WITH SH3 DOMAIN"/>
    <property type="match status" value="1"/>
</dbReference>
<sequence>MDFVTYQFESPSQFFDELSDLLEEGGFHESPEAQVNTFLSLLVQYQVADPICPLVCLSSCASVDEFLDPAGRDLEQSCYRLFDSDLFQNNTLSIAASIIDRAIQSQDSHDMWITYNVLLCAGQELPKIYNWMLKSEFFAKLKYQILQTDHMRLQPLAVNLTYEMCRVQSLKPCDLALADEDYLHYLLDLVERTRDDNDEQLNYGTIKLLLAFNEQYMLNSAACRAASNYTPSNLLLATLSDRPGASCTFGENLIFMLNRAEDTALQMLILKLLYLLFTSPKHTLNEFFYTNDLHVLVDVVLRELRNLPEEEESLRHAYLRVMGPLLTNTQLRSEQAIYKRAEILRCLGELGGGDQDEDLRARLWEQELLEQQQQQQLRQANASLRKLTYRDRQSSASSPAASSYNSNSGHGKYTSLSACPSPILAAEMEKQQRMAHVGGSRHSGSVSPPSSLNSSLSSSSLSLSSLSISSSSSSSSCFDDHANSRPSPPPPFYRSDSLLPRAASPTTQRLAERVLRDWLEKDVAIVGTGRTKELLQIREAIMPVSP</sequence>
<evidence type="ECO:0000259" key="2">
    <source>
        <dbReference type="Pfam" id="PF09431"/>
    </source>
</evidence>
<dbReference type="Pfam" id="PF09431">
    <property type="entry name" value="SPIN90_LRD"/>
    <property type="match status" value="1"/>
</dbReference>
<feature type="compositionally biased region" description="Low complexity" evidence="1">
    <location>
        <begin position="443"/>
        <end position="454"/>
    </location>
</feature>
<comment type="caution">
    <text evidence="3">The sequence shown here is derived from an EMBL/GenBank/DDBJ whole genome shotgun (WGS) entry which is preliminary data.</text>
</comment>
<reference evidence="3" key="1">
    <citation type="submission" date="2021-07" db="EMBL/GenBank/DDBJ databases">
        <title>Draft genome of Mortierella alpina, strain LL118, isolated from an aspen leaf litter sample.</title>
        <authorList>
            <person name="Yang S."/>
            <person name="Vinatzer B.A."/>
        </authorList>
    </citation>
    <scope>NUCLEOTIDE SEQUENCE</scope>
    <source>
        <strain evidence="3">LL118</strain>
    </source>
</reference>
<evidence type="ECO:0000256" key="1">
    <source>
        <dbReference type="SAM" id="MobiDB-lite"/>
    </source>
</evidence>
<dbReference type="Proteomes" id="UP000717515">
    <property type="component" value="Unassembled WGS sequence"/>
</dbReference>
<dbReference type="GO" id="GO:0051666">
    <property type="term" value="P:actin cortical patch localization"/>
    <property type="evidence" value="ECO:0007669"/>
    <property type="project" value="TreeGrafter"/>
</dbReference>
<feature type="region of interest" description="Disordered" evidence="1">
    <location>
        <begin position="388"/>
        <end position="412"/>
    </location>
</feature>
<protein>
    <recommendedName>
        <fullName evidence="2">SPIN90/Ldb17 leucine-rich domain-containing protein</fullName>
    </recommendedName>
</protein>
<dbReference type="GO" id="GO:0006897">
    <property type="term" value="P:endocytosis"/>
    <property type="evidence" value="ECO:0007669"/>
    <property type="project" value="TreeGrafter"/>
</dbReference>
<dbReference type="InterPro" id="IPR018556">
    <property type="entry name" value="SPIN90/Ldb17_LRD"/>
</dbReference>
<feature type="compositionally biased region" description="Low complexity" evidence="1">
    <location>
        <begin position="394"/>
        <end position="408"/>
    </location>
</feature>
<organism evidence="3 4">
    <name type="scientific">Mortierella alpina</name>
    <name type="common">Oleaginous fungus</name>
    <name type="synonym">Mortierella renispora</name>
    <dbReference type="NCBI Taxonomy" id="64518"/>
    <lineage>
        <taxon>Eukaryota</taxon>
        <taxon>Fungi</taxon>
        <taxon>Fungi incertae sedis</taxon>
        <taxon>Mucoromycota</taxon>
        <taxon>Mortierellomycotina</taxon>
        <taxon>Mortierellomycetes</taxon>
        <taxon>Mortierellales</taxon>
        <taxon>Mortierellaceae</taxon>
        <taxon>Mortierella</taxon>
    </lineage>
</organism>
<dbReference type="PANTHER" id="PTHR13357">
    <property type="entry name" value="SH3 ADAPTER PROTEIN SPIN90 NCK INTERACTING PROTEIN WITH SH3 DOMAIN"/>
    <property type="match status" value="1"/>
</dbReference>
<dbReference type="InterPro" id="IPR030125">
    <property type="entry name" value="SPIN90/Ldb17"/>
</dbReference>
<evidence type="ECO:0000313" key="3">
    <source>
        <dbReference type="EMBL" id="KAG9319345.1"/>
    </source>
</evidence>
<accession>A0A9P8CYM7</accession>
<dbReference type="GO" id="GO:0071933">
    <property type="term" value="F:Arp2/3 complex binding"/>
    <property type="evidence" value="ECO:0007669"/>
    <property type="project" value="TreeGrafter"/>
</dbReference>
<dbReference type="GO" id="GO:0030479">
    <property type="term" value="C:actin cortical patch"/>
    <property type="evidence" value="ECO:0007669"/>
    <property type="project" value="TreeGrafter"/>
</dbReference>
<feature type="region of interest" description="Disordered" evidence="1">
    <location>
        <begin position="429"/>
        <end position="454"/>
    </location>
</feature>
<evidence type="ECO:0000313" key="4">
    <source>
        <dbReference type="Proteomes" id="UP000717515"/>
    </source>
</evidence>